<dbReference type="GO" id="GO:0061499">
    <property type="term" value="C:outer plaque of mitotic spindle pole body"/>
    <property type="evidence" value="ECO:0007669"/>
    <property type="project" value="TreeGrafter"/>
</dbReference>
<dbReference type="EMBL" id="CH408045">
    <property type="protein sequence ID" value="EDV10931.1"/>
    <property type="molecule type" value="Genomic_DNA"/>
</dbReference>
<feature type="compositionally biased region" description="Polar residues" evidence="3">
    <location>
        <begin position="8"/>
        <end position="21"/>
    </location>
</feature>
<reference evidence="4" key="2">
    <citation type="submission" date="2005-07" db="EMBL/GenBank/DDBJ databases">
        <title>Annotation of the Saccharomyces cerevisiae RM11-1a Genome.</title>
        <authorList>
            <consortium name="The Broad Institute Genome Sequencing Platform"/>
            <person name="Birren B."/>
            <person name="Lander E."/>
            <person name="Galagan J."/>
            <person name="Nusbaum C."/>
            <person name="Devon K."/>
            <person name="Cuomo C."/>
            <person name="Jaffe D."/>
            <person name="Butler J."/>
            <person name="Alvarez P."/>
            <person name="Gnerre S."/>
            <person name="Grabherr M."/>
            <person name="Kleber M."/>
            <person name="Mauceli E."/>
            <person name="Brockman W."/>
            <person name="MacCallum I.A."/>
            <person name="Rounsley S."/>
            <person name="Young S."/>
            <person name="LaButti K."/>
            <person name="Pushparaj V."/>
            <person name="DeCaprio D."/>
            <person name="Crawford M."/>
            <person name="Koehrsen M."/>
            <person name="Engels R."/>
            <person name="Montgomery P."/>
            <person name="Pearson M."/>
            <person name="Howarth C."/>
            <person name="Larson L."/>
            <person name="Luoma S."/>
            <person name="White J."/>
            <person name="O'Leary S."/>
            <person name="Kodira C."/>
            <person name="Zeng Q."/>
            <person name="Yandava C."/>
            <person name="Alvarado L."/>
            <person name="Pratt S."/>
            <person name="Kruglyak L."/>
        </authorList>
    </citation>
    <scope>NUCLEOTIDE SEQUENCE</scope>
    <source>
        <strain evidence="4">RM11-1a</strain>
    </source>
</reference>
<feature type="compositionally biased region" description="Low complexity" evidence="3">
    <location>
        <begin position="259"/>
        <end position="277"/>
    </location>
</feature>
<dbReference type="PROSITE" id="PS51450">
    <property type="entry name" value="LRR"/>
    <property type="match status" value="3"/>
</dbReference>
<feature type="compositionally biased region" description="Polar residues" evidence="3">
    <location>
        <begin position="290"/>
        <end position="303"/>
    </location>
</feature>
<dbReference type="AlphaFoldDB" id="B3LK28"/>
<feature type="compositionally biased region" description="Low complexity" evidence="3">
    <location>
        <begin position="319"/>
        <end position="332"/>
    </location>
</feature>
<dbReference type="PANTHER" id="PTHR47566:SF1">
    <property type="entry name" value="PROTEIN NUD1"/>
    <property type="match status" value="1"/>
</dbReference>
<dbReference type="HOGENOM" id="CLU_340727_0_0_1"/>
<dbReference type="InterPro" id="IPR052574">
    <property type="entry name" value="CDIRP"/>
</dbReference>
<feature type="region of interest" description="Disordered" evidence="3">
    <location>
        <begin position="1"/>
        <end position="30"/>
    </location>
</feature>
<dbReference type="Pfam" id="PF12799">
    <property type="entry name" value="LRR_4"/>
    <property type="match status" value="1"/>
</dbReference>
<gene>
    <name evidence="4" type="ORF">SCRG_01746</name>
</gene>
<dbReference type="InterPro" id="IPR025875">
    <property type="entry name" value="Leu-rich_rpt_4"/>
</dbReference>
<dbReference type="GO" id="GO:0035591">
    <property type="term" value="F:signaling adaptor activity"/>
    <property type="evidence" value="ECO:0007669"/>
    <property type="project" value="TreeGrafter"/>
</dbReference>
<dbReference type="InterPro" id="IPR032675">
    <property type="entry name" value="LRR_dom_sf"/>
</dbReference>
<keyword evidence="2" id="KW-0677">Repeat</keyword>
<proteinExistence type="predicted"/>
<dbReference type="PANTHER" id="PTHR47566">
    <property type="match status" value="1"/>
</dbReference>
<dbReference type="InterPro" id="IPR001611">
    <property type="entry name" value="Leu-rich_rpt"/>
</dbReference>
<feature type="compositionally biased region" description="Low complexity" evidence="3">
    <location>
        <begin position="222"/>
        <end position="244"/>
    </location>
</feature>
<dbReference type="Pfam" id="PF13516">
    <property type="entry name" value="LRR_6"/>
    <property type="match status" value="1"/>
</dbReference>
<name>B3LK28_YEAS1</name>
<feature type="region of interest" description="Disordered" evidence="3">
    <location>
        <begin position="216"/>
        <end position="332"/>
    </location>
</feature>
<keyword evidence="5" id="KW-1185">Reference proteome</keyword>
<dbReference type="SUPFAM" id="SSF52058">
    <property type="entry name" value="L domain-like"/>
    <property type="match status" value="1"/>
</dbReference>
<evidence type="ECO:0000256" key="1">
    <source>
        <dbReference type="ARBA" id="ARBA00022614"/>
    </source>
</evidence>
<dbReference type="OrthoDB" id="7451790at2759"/>
<evidence type="ECO:0000313" key="5">
    <source>
        <dbReference type="Proteomes" id="UP000008335"/>
    </source>
</evidence>
<accession>B3LK28</accession>
<evidence type="ECO:0000313" key="4">
    <source>
        <dbReference type="EMBL" id="EDV10931.1"/>
    </source>
</evidence>
<organism evidence="4 5">
    <name type="scientific">Saccharomyces cerevisiae (strain RM11-1a)</name>
    <name type="common">Baker's yeast</name>
    <dbReference type="NCBI Taxonomy" id="285006"/>
    <lineage>
        <taxon>Eukaryota</taxon>
        <taxon>Fungi</taxon>
        <taxon>Dikarya</taxon>
        <taxon>Ascomycota</taxon>
        <taxon>Saccharomycotina</taxon>
        <taxon>Saccharomycetes</taxon>
        <taxon>Saccharomycetales</taxon>
        <taxon>Saccharomycetaceae</taxon>
        <taxon>Saccharomyces</taxon>
    </lineage>
</organism>
<evidence type="ECO:0000256" key="3">
    <source>
        <dbReference type="SAM" id="MobiDB-lite"/>
    </source>
</evidence>
<protein>
    <submittedName>
        <fullName evidence="4">Protein NUD1</fullName>
    </submittedName>
</protein>
<dbReference type="GO" id="GO:0031028">
    <property type="term" value="P:septation initiation signaling"/>
    <property type="evidence" value="ECO:0007669"/>
    <property type="project" value="TreeGrafter"/>
</dbReference>
<keyword evidence="1" id="KW-0433">Leucine-rich repeat</keyword>
<dbReference type="Proteomes" id="UP000008335">
    <property type="component" value="Unassembled WGS sequence"/>
</dbReference>
<dbReference type="GO" id="GO:1902412">
    <property type="term" value="P:regulation of mitotic cytokinesis"/>
    <property type="evidence" value="ECO:0007669"/>
    <property type="project" value="TreeGrafter"/>
</dbReference>
<evidence type="ECO:0000256" key="2">
    <source>
        <dbReference type="ARBA" id="ARBA00022737"/>
    </source>
</evidence>
<reference evidence="4" key="1">
    <citation type="submission" date="2005-03" db="EMBL/GenBank/DDBJ databases">
        <authorList>
            <person name="Giovannoni S.J."/>
            <person name="Cho J.-C."/>
            <person name="Ferriera S."/>
            <person name="Johnson J."/>
            <person name="Kravitz S."/>
            <person name="Halpern A."/>
            <person name="Remington K."/>
            <person name="Beeson K."/>
            <person name="Tran B."/>
            <person name="Rogers Y.-H."/>
            <person name="Friedman R."/>
            <person name="Venter J.C."/>
        </authorList>
    </citation>
    <scope>NUCLEOTIDE SEQUENCE</scope>
    <source>
        <strain evidence="4">RM11-1a</strain>
    </source>
</reference>
<dbReference type="Gene3D" id="3.80.10.10">
    <property type="entry name" value="Ribonuclease Inhibitor"/>
    <property type="match status" value="3"/>
</dbReference>
<sequence length="850" mass="93949">MDMDTQEAELSSQLENLTINSPRKLRSNAHSNSGKVFKEYESNHDFQDSNFTSQVVEPAISDSVKKPPTMTVLNNYSTVHQKVPSGFSGTTATSHQEAQWKQYFPGIGSGGGTNFGGAVGTANKVPESDLIVSDLVKDLSGVLETNTFKRHLDMKNKTTTMQTHENHDTISISHSKDFFNAEKVSSSFSDDSDSGPAAEAHDVFDGILQKQKSNYLVGSYPSNSNNNSNNNNNNNNNNSININNKDNARTKEEDEEDTSNSFEFSSSSSMSSSQTQSGRKSKVLKKPPLNTISPGQLGYQFNHTHGAWDPPLNQGLDVSSSHSLDNTSSNQSQFATMVPTGDNHTNGKAPSILDKKAYELTSTKPGDVGYRQKKIQEEENLANSDDTPLDTPKFNDLFTKNGTRAKVKGQMRTSRSISNSNLLEAHKKLKTFPAERVEDITSISEVNTSFNETEKQLISILTSKLSGSPSYDSDWEKILKVDLSRGKLKNMFGMQRLLPNVLVLNLSDNEMNTLEGIPSNVVQLFCSNNKITSAHCSLAGFHDLECLDLSYNLLNTSLKFLSLCHHLQEVNLSYNSIQSLEGIGSSRMKKLNLSNNEINGIIDFEQLILTNNSVVGGWLTVEVLDLSNNNIIGVRNINCLPRLKVLNLNGNPLVSIVESSKMENGTLRALSIKNTGGALSKLQNYKLDDQFTFPYQNLKILKLDGFAQLSKWQKWPATLQILEINGGLASSLPRFSSLKSTNLYSLTIANVRDFTHLPVDLSKELPFLQELHLPGNNLQNAHKLTKTLPRQSVKFLDLRNNPITTPRHDRASTSLHYRQLLQLAGLCQQQCPALATLWLDDTPAPTATNL</sequence>